<feature type="domain" description="DUF7708" evidence="3">
    <location>
        <begin position="53"/>
        <end position="193"/>
    </location>
</feature>
<feature type="compositionally biased region" description="Polar residues" evidence="2">
    <location>
        <begin position="763"/>
        <end position="775"/>
    </location>
</feature>
<proteinExistence type="predicted"/>
<dbReference type="Gene3D" id="3.40.50.300">
    <property type="entry name" value="P-loop containing nucleotide triphosphate hydrolases"/>
    <property type="match status" value="1"/>
</dbReference>
<organism evidence="5 6">
    <name type="scientific">Colletotrichum chrysophilum</name>
    <dbReference type="NCBI Taxonomy" id="1836956"/>
    <lineage>
        <taxon>Eukaryota</taxon>
        <taxon>Fungi</taxon>
        <taxon>Dikarya</taxon>
        <taxon>Ascomycota</taxon>
        <taxon>Pezizomycotina</taxon>
        <taxon>Sordariomycetes</taxon>
        <taxon>Hypocreomycetidae</taxon>
        <taxon>Glomerellales</taxon>
        <taxon>Glomerellaceae</taxon>
        <taxon>Colletotrichum</taxon>
        <taxon>Colletotrichum gloeosporioides species complex</taxon>
    </lineage>
</organism>
<dbReference type="Pfam" id="PF24883">
    <property type="entry name" value="NPHP3_N"/>
    <property type="match status" value="1"/>
</dbReference>
<comment type="caution">
    <text evidence="5">The sequence shown here is derived from an EMBL/GenBank/DDBJ whole genome shotgun (WGS) entry which is preliminary data.</text>
</comment>
<keyword evidence="1" id="KW-0677">Repeat</keyword>
<evidence type="ECO:0000259" key="4">
    <source>
        <dbReference type="Pfam" id="PF24883"/>
    </source>
</evidence>
<dbReference type="InterPro" id="IPR027417">
    <property type="entry name" value="P-loop_NTPase"/>
</dbReference>
<evidence type="ECO:0000256" key="1">
    <source>
        <dbReference type="ARBA" id="ARBA00022737"/>
    </source>
</evidence>
<accession>A0AAD9ALB4</accession>
<name>A0AAD9ALB4_9PEZI</name>
<sequence length="1060" mass="122426">MDEALEDLKKTMNAQDMRDIEQTSLSDVRTAALHLESELASRRSLRNMQRLTPLFQGLEHYASAMNVMCNGTPFLPWAWAPITLILRISCEYVEAFQQIMNGYSRIAEALKRFEILDDAFSGDCEFSATIAAFYEDILEFHKHAYKFVRRNGWKILFMTSWGRFQRRFDNILKVMEQHATLIDREANARNIAEAREMRNDLREWRKQKLLDLSREDDHEVEQQYRSILAWLKVDQSDQIRIMDSIAKEKEKYSDVRDWITQSDKVKSWLKWSRAVSTLWIQGVPGAGKTFIAAQLVRYLRTAKMPFLHHFCSNSYASSTPYEQVVRSLISQAVTRDKDRMEFVHKDFAFSRKVPTLKVLEDLLGRPIASSSTEPSQTDFIWVIIDGLDECSSETQTYVLHLLKRIAAKTSCSTGTILKVLVVSQASPEISSHLRRKTVLSLSDERENMSRAIRQYTAHRLRLLYRKFQNLNLTQQDYENVSDDVVRKADGMFLYARLVLDYLNTNIFLRREEVMSSLSELPDTLMELYQRLLTQVLGNLDNRSVNRVRCVFGWVAFQKRPLKRLELLSAISFSGGDPDITNIAPDYILDTCSPLLDQRPDTTIAFIHSTVKRFLSDLPNPVAIKEQDAISEHGLATVACLLSGLKVYDAAFDEDRRRSRTVKGLHGLHVYSTEHWKDYLSTLIQRPGWVDTKSVLLERACDPAEQLEDLSPSYDLGSVDGTLSALNMRLQATERYKMLKQHLEAFLASRSRRAIEKSYRRSDNGQGNSDAQQTQKDISPLSSALQVYQRTVQYLLGQHAFPGVSAEALQSIKSQFSSAIFTCRLQSCPRATVGFETPELLRDHEVDHTRRYLCLFHGCQYPSFASAEALRRHSNKVHRHPEPPKIVRRRQTGSERQPAHGKLETPMEPPIEDPRQQMQEETKLPRPGRLHPDFSDAEIQQVQFPQVFNSSDSMTNFQKLPAYGSGLTQQDEPQQYQQIDSLQMDDTTRMLPTLKENQRRRFIANNGDQVYNDMMSQMNAEQRYAIQQLPPDKLQEVMEKWLEQQRRNQQMQQASFNRGGY</sequence>
<keyword evidence="6" id="KW-1185">Reference proteome</keyword>
<dbReference type="InterPro" id="IPR056125">
    <property type="entry name" value="DUF7708"/>
</dbReference>
<evidence type="ECO:0000313" key="5">
    <source>
        <dbReference type="EMBL" id="KAK1849669.1"/>
    </source>
</evidence>
<dbReference type="SUPFAM" id="SSF52540">
    <property type="entry name" value="P-loop containing nucleoside triphosphate hydrolases"/>
    <property type="match status" value="1"/>
</dbReference>
<feature type="region of interest" description="Disordered" evidence="2">
    <location>
        <begin position="887"/>
        <end position="921"/>
    </location>
</feature>
<evidence type="ECO:0000256" key="2">
    <source>
        <dbReference type="SAM" id="MobiDB-lite"/>
    </source>
</evidence>
<feature type="compositionally biased region" description="Basic and acidic residues" evidence="2">
    <location>
        <begin position="911"/>
        <end position="921"/>
    </location>
</feature>
<reference evidence="5" key="1">
    <citation type="submission" date="2023-01" db="EMBL/GenBank/DDBJ databases">
        <title>Colletotrichum chrysophilum M932 genome sequence.</title>
        <authorList>
            <person name="Baroncelli R."/>
        </authorList>
    </citation>
    <scope>NUCLEOTIDE SEQUENCE</scope>
    <source>
        <strain evidence="5">M932</strain>
    </source>
</reference>
<dbReference type="AlphaFoldDB" id="A0AAD9ALB4"/>
<dbReference type="PANTHER" id="PTHR10039:SF14">
    <property type="entry name" value="NACHT DOMAIN-CONTAINING PROTEIN"/>
    <property type="match status" value="1"/>
</dbReference>
<dbReference type="Proteomes" id="UP001243330">
    <property type="component" value="Unassembled WGS sequence"/>
</dbReference>
<evidence type="ECO:0000259" key="3">
    <source>
        <dbReference type="Pfam" id="PF24809"/>
    </source>
</evidence>
<dbReference type="InterPro" id="IPR056884">
    <property type="entry name" value="NPHP3-like_N"/>
</dbReference>
<dbReference type="Pfam" id="PF24809">
    <property type="entry name" value="DUF7708"/>
    <property type="match status" value="1"/>
</dbReference>
<evidence type="ECO:0000313" key="6">
    <source>
        <dbReference type="Proteomes" id="UP001243330"/>
    </source>
</evidence>
<gene>
    <name evidence="5" type="ORF">CCHR01_07724</name>
</gene>
<protein>
    <submittedName>
        <fullName evidence="5">NACHTdomain protein</fullName>
    </submittedName>
</protein>
<dbReference type="EMBL" id="JAQOWY010000138">
    <property type="protein sequence ID" value="KAK1849669.1"/>
    <property type="molecule type" value="Genomic_DNA"/>
</dbReference>
<dbReference type="PANTHER" id="PTHR10039">
    <property type="entry name" value="AMELOGENIN"/>
    <property type="match status" value="1"/>
</dbReference>
<feature type="domain" description="Nephrocystin 3-like N-terminal" evidence="4">
    <location>
        <begin position="256"/>
        <end position="423"/>
    </location>
</feature>
<feature type="region of interest" description="Disordered" evidence="2">
    <location>
        <begin position="756"/>
        <end position="775"/>
    </location>
</feature>